<gene>
    <name evidence="1" type="ORF">GALL_504390</name>
</gene>
<dbReference type="EMBL" id="MLJW01005582">
    <property type="protein sequence ID" value="OIQ67975.1"/>
    <property type="molecule type" value="Genomic_DNA"/>
</dbReference>
<organism evidence="1">
    <name type="scientific">mine drainage metagenome</name>
    <dbReference type="NCBI Taxonomy" id="410659"/>
    <lineage>
        <taxon>unclassified sequences</taxon>
        <taxon>metagenomes</taxon>
        <taxon>ecological metagenomes</taxon>
    </lineage>
</organism>
<evidence type="ECO:0000313" key="1">
    <source>
        <dbReference type="EMBL" id="OIQ67975.1"/>
    </source>
</evidence>
<name>A0A1J5PJK7_9ZZZZ</name>
<proteinExistence type="predicted"/>
<comment type="caution">
    <text evidence="1">The sequence shown here is derived from an EMBL/GenBank/DDBJ whole genome shotgun (WGS) entry which is preliminary data.</text>
</comment>
<protein>
    <submittedName>
        <fullName evidence="1">Uncharacterized protein</fullName>
    </submittedName>
</protein>
<dbReference type="AlphaFoldDB" id="A0A1J5PJK7"/>
<reference evidence="1" key="1">
    <citation type="submission" date="2016-10" db="EMBL/GenBank/DDBJ databases">
        <title>Sequence of Gallionella enrichment culture.</title>
        <authorList>
            <person name="Poehlein A."/>
            <person name="Muehling M."/>
            <person name="Daniel R."/>
        </authorList>
    </citation>
    <scope>NUCLEOTIDE SEQUENCE</scope>
</reference>
<sequence>MALNQVVLVWPGTASALMRKAGMKKPWITSRLRTSSFMGRFTGAKSTLVCLPFGYWNDQAHWRALTFTSMASAGALRMYS</sequence>
<accession>A0A1J5PJK7</accession>